<dbReference type="GO" id="GO:0008253">
    <property type="term" value="F:5'-nucleotidase activity"/>
    <property type="evidence" value="ECO:0007669"/>
    <property type="project" value="TreeGrafter"/>
</dbReference>
<dbReference type="InterPro" id="IPR023214">
    <property type="entry name" value="HAD_sf"/>
</dbReference>
<dbReference type="InterPro" id="IPR036412">
    <property type="entry name" value="HAD-like_sf"/>
</dbReference>
<dbReference type="NCBIfam" id="TIGR02244">
    <property type="entry name" value="HAD-IG-Ncltidse"/>
    <property type="match status" value="1"/>
</dbReference>
<keyword evidence="3" id="KW-0378">Hydrolase</keyword>
<dbReference type="SUPFAM" id="SSF56784">
    <property type="entry name" value="HAD-like"/>
    <property type="match status" value="1"/>
</dbReference>
<dbReference type="InParanoid" id="A0A168RLM5"/>
<feature type="binding site" evidence="6">
    <location>
        <position position="95"/>
    </location>
    <ligand>
        <name>Mg(2+)</name>
        <dbReference type="ChEBI" id="CHEBI:18420"/>
    </ligand>
</feature>
<comment type="cofactor">
    <cofactor evidence="6">
        <name>Mg(2+)</name>
        <dbReference type="ChEBI" id="CHEBI:18420"/>
    </cofactor>
    <text evidence="6">Binds 1 Mg(2+) ion per subunit.</text>
</comment>
<dbReference type="InterPro" id="IPR008380">
    <property type="entry name" value="HAD-SF_hydro_IG_5-nucl"/>
</dbReference>
<evidence type="ECO:0000313" key="7">
    <source>
        <dbReference type="EMBL" id="SAM07108.1"/>
    </source>
</evidence>
<evidence type="ECO:0008006" key="9">
    <source>
        <dbReference type="Google" id="ProtNLM"/>
    </source>
</evidence>
<dbReference type="OMA" id="LWARGNR"/>
<keyword evidence="4 6" id="KW-0460">Magnesium</keyword>
<protein>
    <recommendedName>
        <fullName evidence="9">5'-nucleotidase</fullName>
    </recommendedName>
</protein>
<feature type="binding site" evidence="6">
    <location>
        <position position="378"/>
    </location>
    <ligand>
        <name>Mg(2+)</name>
        <dbReference type="ChEBI" id="CHEBI:18420"/>
    </ligand>
</feature>
<dbReference type="PANTHER" id="PTHR12103">
    <property type="entry name" value="5'-NUCLEOTIDASE DOMAIN-CONTAINING"/>
    <property type="match status" value="1"/>
</dbReference>
<organism evidence="7">
    <name type="scientific">Absidia glauca</name>
    <name type="common">Pin mould</name>
    <dbReference type="NCBI Taxonomy" id="4829"/>
    <lineage>
        <taxon>Eukaryota</taxon>
        <taxon>Fungi</taxon>
        <taxon>Fungi incertae sedis</taxon>
        <taxon>Mucoromycota</taxon>
        <taxon>Mucoromycotina</taxon>
        <taxon>Mucoromycetes</taxon>
        <taxon>Mucorales</taxon>
        <taxon>Cunninghamellaceae</taxon>
        <taxon>Absidia</taxon>
    </lineage>
</organism>
<feature type="active site" description="Nucleophile" evidence="5">
    <location>
        <position position="95"/>
    </location>
</feature>
<dbReference type="PANTHER" id="PTHR12103:SF12">
    <property type="entry name" value="FI20020P1"/>
    <property type="match status" value="1"/>
</dbReference>
<keyword evidence="2 6" id="KW-0479">Metal-binding</keyword>
<reference evidence="7" key="1">
    <citation type="submission" date="2016-04" db="EMBL/GenBank/DDBJ databases">
        <authorList>
            <person name="Evans L.H."/>
            <person name="Alamgir A."/>
            <person name="Owens N."/>
            <person name="Weber N.D."/>
            <person name="Virtaneva K."/>
            <person name="Barbian K."/>
            <person name="Babar A."/>
            <person name="Rosenke K."/>
        </authorList>
    </citation>
    <scope>NUCLEOTIDE SEQUENCE [LARGE SCALE GENOMIC DNA]</scope>
    <source>
        <strain evidence="7">CBS 101.48</strain>
    </source>
</reference>
<dbReference type="Gene3D" id="3.40.50.1000">
    <property type="entry name" value="HAD superfamily/HAD-like"/>
    <property type="match status" value="1"/>
</dbReference>
<evidence type="ECO:0000313" key="8">
    <source>
        <dbReference type="Proteomes" id="UP000078561"/>
    </source>
</evidence>
<dbReference type="EMBL" id="LT554703">
    <property type="protein sequence ID" value="SAM07108.1"/>
    <property type="molecule type" value="Genomic_DNA"/>
</dbReference>
<evidence type="ECO:0000256" key="3">
    <source>
        <dbReference type="ARBA" id="ARBA00022801"/>
    </source>
</evidence>
<evidence type="ECO:0000256" key="6">
    <source>
        <dbReference type="PIRSR" id="PIRSR017434-2"/>
    </source>
</evidence>
<keyword evidence="8" id="KW-1185">Reference proteome</keyword>
<comment type="similarity">
    <text evidence="1">Belongs to the 5'(3')-deoxyribonucleotidase family.</text>
</comment>
<name>A0A168RLM5_ABSGL</name>
<dbReference type="InterPro" id="IPR016695">
    <property type="entry name" value="Pur_nucleotidase"/>
</dbReference>
<dbReference type="AlphaFoldDB" id="A0A168RLM5"/>
<dbReference type="PIRSF" id="PIRSF017434">
    <property type="entry name" value="Purine_5'-nucleotidase"/>
    <property type="match status" value="1"/>
</dbReference>
<sequence length="535" mass="61983">MHSKQLDNALDHFTKKYQEKKLKHINAAKQDNATILSMTDDPISKIAQEKSQVQAADYSHSDLPDSIYGLGSSSPSDVFINNELDLGQVQVYGFDYDYTLANYRDEMSRSIYDIIKEILVDTLRYPKKIKDFQYDPNFAIRGLHYDYNNGWLMKIDNMANIQLNTVHVGREPIKNRNDVIEQHRGLHIAPGYLRNNMFQLSDLFSTPQACILSDVLQYFRENDISFHPRYLCDDVNQAARIVHTGSHLMGMGGRIHTTINRDISRYLDPAPKLVEYLENLRKGGKKTFLMTNSTLPFIDTGMTYLTGSPDWRELFDCVIVSARKPDFYHSRRPFRRTREPTWDSVTHFEKGEVYQGGNLNDFSRMTGWSGQRVLYFGDHIYSDLIDPTVQQGWRTGAIIHELSEETSIRNAPSYRHTLSWLLRLEQLLKEAQSYDARKRPDGLDGMIEAWRAERACVRVELKIVFNRHFGSVFRTHNNPTFFANKIRKFADVYTSSIGNLNNVPLDYVFYPNRTYLPHERVVESLIDTGKVGQPF</sequence>
<evidence type="ECO:0000256" key="4">
    <source>
        <dbReference type="ARBA" id="ARBA00022842"/>
    </source>
</evidence>
<dbReference type="OrthoDB" id="8062037at2759"/>
<evidence type="ECO:0000256" key="5">
    <source>
        <dbReference type="PIRSR" id="PIRSR017434-1"/>
    </source>
</evidence>
<feature type="active site" description="Proton donor" evidence="5">
    <location>
        <position position="97"/>
    </location>
</feature>
<dbReference type="GO" id="GO:0046872">
    <property type="term" value="F:metal ion binding"/>
    <property type="evidence" value="ECO:0007669"/>
    <property type="project" value="UniProtKB-KW"/>
</dbReference>
<dbReference type="Pfam" id="PF05761">
    <property type="entry name" value="5_nucleotid"/>
    <property type="match status" value="1"/>
</dbReference>
<evidence type="ECO:0000256" key="1">
    <source>
        <dbReference type="ARBA" id="ARBA00009589"/>
    </source>
</evidence>
<accession>A0A168RLM5</accession>
<gene>
    <name evidence="7" type="primary">ABSGL_12742.1 scaffold 13359</name>
</gene>
<evidence type="ECO:0000256" key="2">
    <source>
        <dbReference type="ARBA" id="ARBA00022723"/>
    </source>
</evidence>
<feature type="binding site" evidence="6">
    <location>
        <position position="97"/>
    </location>
    <ligand>
        <name>GMP</name>
        <dbReference type="ChEBI" id="CHEBI:58115"/>
    </ligand>
</feature>
<proteinExistence type="inferred from homology"/>
<dbReference type="Proteomes" id="UP000078561">
    <property type="component" value="Unassembled WGS sequence"/>
</dbReference>